<proteinExistence type="predicted"/>
<sequence>MDASRFYSTIAYYSASYRLDDSLPHIGLEFAGLLLLS</sequence>
<accession>A0A8S5RIY5</accession>
<reference evidence="1" key="1">
    <citation type="journal article" date="2021" name="Proc. Natl. Acad. Sci. U.S.A.">
        <title>A Catalog of Tens of Thousands of Viruses from Human Metagenomes Reveals Hidden Associations with Chronic Diseases.</title>
        <authorList>
            <person name="Tisza M.J."/>
            <person name="Buck C.B."/>
        </authorList>
    </citation>
    <scope>NUCLEOTIDE SEQUENCE</scope>
    <source>
        <strain evidence="1">CtML55</strain>
    </source>
</reference>
<organism evidence="1">
    <name type="scientific">virus sp. ctML55</name>
    <dbReference type="NCBI Taxonomy" id="2827627"/>
    <lineage>
        <taxon>Viruses</taxon>
    </lineage>
</organism>
<name>A0A8S5RIY5_9VIRU</name>
<protein>
    <submittedName>
        <fullName evidence="1">Uncharacterized protein</fullName>
    </submittedName>
</protein>
<evidence type="ECO:0000313" key="1">
    <source>
        <dbReference type="EMBL" id="DAE31131.1"/>
    </source>
</evidence>
<dbReference type="EMBL" id="BK059105">
    <property type="protein sequence ID" value="DAE31131.1"/>
    <property type="molecule type" value="Genomic_DNA"/>
</dbReference>